<accession>A0A087I7D6</accession>
<evidence type="ECO:0000313" key="10">
    <source>
        <dbReference type="Proteomes" id="UP000237466"/>
    </source>
</evidence>
<dbReference type="KEGG" id="vvl:VV93_v1c17580"/>
<dbReference type="Proteomes" id="UP000237466">
    <property type="component" value="Unassembled WGS sequence"/>
</dbReference>
<evidence type="ECO:0000313" key="4">
    <source>
        <dbReference type="EMBL" id="AXX59531.1"/>
    </source>
</evidence>
<evidence type="ECO:0000256" key="1">
    <source>
        <dbReference type="ARBA" id="ARBA00022729"/>
    </source>
</evidence>
<feature type="signal peptide" evidence="2">
    <location>
        <begin position="1"/>
        <end position="19"/>
    </location>
</feature>
<feature type="domain" description="Outer membrane protein beta-barrel" evidence="3">
    <location>
        <begin position="6"/>
        <end position="164"/>
    </location>
</feature>
<dbReference type="Gene3D" id="2.40.160.20">
    <property type="match status" value="1"/>
</dbReference>
<dbReference type="InterPro" id="IPR027385">
    <property type="entry name" value="Beta-barrel_OMP"/>
</dbReference>
<dbReference type="Proteomes" id="UP000054370">
    <property type="component" value="Unassembled WGS sequence"/>
</dbReference>
<dbReference type="InterPro" id="IPR011250">
    <property type="entry name" value="OMP/PagP_B-barrel"/>
</dbReference>
<reference evidence="5" key="4">
    <citation type="journal article" date="2018" name="Genome Biol.">
        <title>SKESA: strategic k-mer extension for scrupulous assemblies.</title>
        <authorList>
            <person name="Souvorov A."/>
            <person name="Agarwala R."/>
            <person name="Lipman D.J."/>
        </authorList>
    </citation>
    <scope>NUCLEOTIDE SEQUENCE</scope>
    <source>
        <strain evidence="5">BCW_3452</strain>
    </source>
</reference>
<protein>
    <submittedName>
        <fullName evidence="8">Porin family protein</fullName>
    </submittedName>
</protein>
<reference evidence="6" key="6">
    <citation type="submission" date="2021-03" db="EMBL/GenBank/DDBJ databases">
        <title>Study of the foodborne Vibrio vulnificus isolates from China.</title>
        <authorList>
            <person name="Zheng Z."/>
            <person name="Ye L."/>
        </authorList>
    </citation>
    <scope>NUCLEOTIDE SEQUENCE</scope>
    <source>
        <strain evidence="6">Vv1582</strain>
    </source>
</reference>
<dbReference type="EMBL" id="CP019290">
    <property type="protein sequence ID" value="AXX59531.1"/>
    <property type="molecule type" value="Genomic_DNA"/>
</dbReference>
<organism evidence="8 10">
    <name type="scientific">Vibrio vulnificus</name>
    <dbReference type="NCBI Taxonomy" id="672"/>
    <lineage>
        <taxon>Bacteria</taxon>
        <taxon>Pseudomonadati</taxon>
        <taxon>Pseudomonadota</taxon>
        <taxon>Gammaproteobacteria</taxon>
        <taxon>Vibrionales</taxon>
        <taxon>Vibrionaceae</taxon>
        <taxon>Vibrio</taxon>
    </lineage>
</organism>
<dbReference type="Proteomes" id="UP000664056">
    <property type="component" value="Unassembled WGS sequence"/>
</dbReference>
<evidence type="ECO:0000313" key="9">
    <source>
        <dbReference type="Proteomes" id="UP000054370"/>
    </source>
</evidence>
<reference evidence="8 10" key="3">
    <citation type="journal article" date="2018" name="Front. Microbiol.">
        <title>Phylogeny of Vibrio vulnificus from the Analysis of the Core-Genome: Implications for Intra-Species Taxonomy.</title>
        <authorList>
            <person name="Roig F.J."/>
            <person name="Gonzalez-Candelas F."/>
            <person name="Sanjuan E."/>
            <person name="Fouz B."/>
            <person name="Feil E.J."/>
            <person name="Llorens C."/>
            <person name="Baker-Austin C."/>
            <person name="Oliver J.D."/>
            <person name="Danin-Poleg Y."/>
            <person name="Gibas C.J."/>
            <person name="Kashi Y."/>
            <person name="Gulig P.A."/>
            <person name="Morrison S.S."/>
            <person name="Amaro C."/>
        </authorList>
    </citation>
    <scope>NUCLEOTIDE SEQUENCE [LARGE SCALE GENOMIC DNA]</scope>
    <source>
        <strain evidence="8 10">CECT4608</strain>
    </source>
</reference>
<dbReference type="OMA" id="FIFGPMS"/>
<dbReference type="AlphaFoldDB" id="A0A087I7D6"/>
<dbReference type="Proteomes" id="UP000263418">
    <property type="component" value="Chromosome 1"/>
</dbReference>
<evidence type="ECO:0000259" key="3">
    <source>
        <dbReference type="Pfam" id="PF13505"/>
    </source>
</evidence>
<evidence type="ECO:0000313" key="6">
    <source>
        <dbReference type="EMBL" id="MBN8122362.1"/>
    </source>
</evidence>
<evidence type="ECO:0000256" key="2">
    <source>
        <dbReference type="SAM" id="SignalP"/>
    </source>
</evidence>
<reference evidence="5" key="5">
    <citation type="submission" date="2019-01" db="EMBL/GenBank/DDBJ databases">
        <authorList>
            <consortium name="NCBI Pathogen Detection Project"/>
        </authorList>
    </citation>
    <scope>NUCLEOTIDE SEQUENCE</scope>
    <source>
        <strain evidence="5">BCW_3452</strain>
    </source>
</reference>
<dbReference type="OrthoDB" id="5622477at2"/>
<dbReference type="EMBL" id="LOSH02000004">
    <property type="protein sequence ID" value="PNM67433.1"/>
    <property type="molecule type" value="Genomic_DNA"/>
</dbReference>
<reference evidence="7 9" key="2">
    <citation type="submission" date="2017-12" db="EMBL/GenBank/DDBJ databases">
        <title>FDA dAtabase for Regulatory Grade micrObial Sequences (FDA-ARGOS): Supporting development and validation of Infectious Disease Dx tests.</title>
        <authorList>
            <person name="Hoffmann M."/>
            <person name="Allard M."/>
            <person name="Evans P."/>
            <person name="Brown E."/>
            <person name="Tallon L.J."/>
            <person name="Sadzewicz L."/>
            <person name="Sengamalay N."/>
            <person name="Ott S."/>
            <person name="Godinez A."/>
            <person name="Nagaraj S."/>
            <person name="Vavikolanu K."/>
            <person name="Aluvathingal J."/>
            <person name="Nadendla S."/>
            <person name="Hobson J."/>
            <person name="Sichtig H."/>
        </authorList>
    </citation>
    <scope>NUCLEOTIDE SEQUENCE [LARGE SCALE GENOMIC DNA]</scope>
    <source>
        <strain evidence="9">ATCC 29307</strain>
        <strain evidence="7">FDAARGOS_118</strain>
    </source>
</reference>
<name>A0A087I7D6_VIBVL</name>
<evidence type="ECO:0000313" key="5">
    <source>
        <dbReference type="EMBL" id="HAS8541524.1"/>
    </source>
</evidence>
<dbReference type="GeneID" id="93896538"/>
<dbReference type="EMBL" id="JAFKOQ010000006">
    <property type="protein sequence ID" value="MBN8122362.1"/>
    <property type="molecule type" value="Genomic_DNA"/>
</dbReference>
<proteinExistence type="predicted"/>
<keyword evidence="9" id="KW-1185">Reference proteome</keyword>
<dbReference type="EMBL" id="PDGH01000146">
    <property type="protein sequence ID" value="POB41741.1"/>
    <property type="molecule type" value="Genomic_DNA"/>
</dbReference>
<gene>
    <name evidence="7" type="ORF">AL548_014345</name>
    <name evidence="8" type="ORF">CRN52_22375</name>
    <name evidence="4" type="ORF">FORC53_1192</name>
    <name evidence="5" type="ORF">I7730_17200</name>
    <name evidence="6" type="ORF">J0J18_11525</name>
</gene>
<evidence type="ECO:0000313" key="11">
    <source>
        <dbReference type="Proteomes" id="UP000263418"/>
    </source>
</evidence>
<dbReference type="SUPFAM" id="SSF56925">
    <property type="entry name" value="OMPA-like"/>
    <property type="match status" value="1"/>
</dbReference>
<dbReference type="RefSeq" id="WP_011080213.1">
    <property type="nucleotide sequence ID" value="NZ_AP026552.1"/>
</dbReference>
<feature type="chain" id="PRO_5014503607" evidence="2">
    <location>
        <begin position="20"/>
        <end position="165"/>
    </location>
</feature>
<evidence type="ECO:0000313" key="8">
    <source>
        <dbReference type="EMBL" id="POB41741.1"/>
    </source>
</evidence>
<sequence length="165" mass="17525">MKKTLLALALIGASSTAMADSWIYGGASVGQSDYKGESDTSYSLHVGTGILPIIGIEGGITQHGTFGIDYSGTKRDTKLSSYYAALKPSIDFGPLHIWAKGGLHSWDKEVTGLSSSNDDGVDIMYGVGAEYFIFGPLSVGASYMNYTMDKDDVGTFSLNATLHFL</sequence>
<dbReference type="Pfam" id="PF13505">
    <property type="entry name" value="OMP_b-brl"/>
    <property type="match status" value="1"/>
</dbReference>
<reference evidence="4 11" key="1">
    <citation type="submission" date="2017-01" db="EMBL/GenBank/DDBJ databases">
        <title>Complete Genome Sequence of Vibrio vulnificus FORC_053.</title>
        <authorList>
            <consortium name="Food-borne Pathogen Omics Research Center"/>
            <person name="Chung H.Y."/>
            <person name="Na E.J."/>
            <person name="Song J.S."/>
            <person name="Kim H."/>
            <person name="Lee J.-H."/>
            <person name="Ryu S."/>
            <person name="Choi S.H."/>
        </authorList>
    </citation>
    <scope>NUCLEOTIDE SEQUENCE [LARGE SCALE GENOMIC DNA]</scope>
    <source>
        <strain evidence="4 11">FORC_053</strain>
    </source>
</reference>
<evidence type="ECO:0000313" key="7">
    <source>
        <dbReference type="EMBL" id="PNM67433.1"/>
    </source>
</evidence>
<dbReference type="EMBL" id="DACRBY010000022">
    <property type="protein sequence ID" value="HAS8541524.1"/>
    <property type="molecule type" value="Genomic_DNA"/>
</dbReference>
<keyword evidence="1 2" id="KW-0732">Signal</keyword>
<dbReference type="Proteomes" id="UP000863257">
    <property type="component" value="Unassembled WGS sequence"/>
</dbReference>